<evidence type="ECO:0000259" key="1">
    <source>
        <dbReference type="PROSITE" id="PS50801"/>
    </source>
</evidence>
<organism evidence="2 3">
    <name type="scientific">Pseudonocardia charpentierae</name>
    <dbReference type="NCBI Taxonomy" id="3075545"/>
    <lineage>
        <taxon>Bacteria</taxon>
        <taxon>Bacillati</taxon>
        <taxon>Actinomycetota</taxon>
        <taxon>Actinomycetes</taxon>
        <taxon>Pseudonocardiales</taxon>
        <taxon>Pseudonocardiaceae</taxon>
        <taxon>Pseudonocardia</taxon>
    </lineage>
</organism>
<keyword evidence="3" id="KW-1185">Reference proteome</keyword>
<feature type="domain" description="STAS" evidence="1">
    <location>
        <begin position="160"/>
        <end position="250"/>
    </location>
</feature>
<proteinExistence type="predicted"/>
<gene>
    <name evidence="2" type="ORF">RM445_31940</name>
</gene>
<reference evidence="3" key="1">
    <citation type="submission" date="2023-07" db="EMBL/GenBank/DDBJ databases">
        <title>30 novel species of actinomycetes from the DSMZ collection.</title>
        <authorList>
            <person name="Nouioui I."/>
        </authorList>
    </citation>
    <scope>NUCLEOTIDE SEQUENCE [LARGE SCALE GENOMIC DNA]</scope>
    <source>
        <strain evidence="3">DSM 45834</strain>
    </source>
</reference>
<dbReference type="InterPro" id="IPR002645">
    <property type="entry name" value="STAS_dom"/>
</dbReference>
<accession>A0ABU2NK40</accession>
<dbReference type="PROSITE" id="PS50801">
    <property type="entry name" value="STAS"/>
    <property type="match status" value="1"/>
</dbReference>
<dbReference type="RefSeq" id="WP_311560593.1">
    <property type="nucleotide sequence ID" value="NZ_JAVREJ010000082.1"/>
</dbReference>
<dbReference type="Proteomes" id="UP001183202">
    <property type="component" value="Unassembled WGS sequence"/>
</dbReference>
<evidence type="ECO:0000313" key="3">
    <source>
        <dbReference type="Proteomes" id="UP001183202"/>
    </source>
</evidence>
<name>A0ABU2NK40_9PSEU</name>
<sequence>MGCAGDGPRERVVYKHAPTEDAGAVLRASLPAAGVDPGVLSSGQVQLADTTDLRADTGGRHDALYALHLDQLRKATRDGFAGLALTGDAAAMHTITRDEAELAGYERDLERLAGEAGVRSLCRYPVEEEPGLLDDMLTVHFREVTDVLWSAEVIDGRLWVRGELDFSNVDRFVPVVRTALAAGIHTIDASAVEFCDVAVVRALVSATDALRPDELPLTLVGVDGVLAKILAATGALGHRVLQVSKRDAGA</sequence>
<dbReference type="InterPro" id="IPR025847">
    <property type="entry name" value="MEDS_domain"/>
</dbReference>
<comment type="caution">
    <text evidence="2">The sequence shown here is derived from an EMBL/GenBank/DDBJ whole genome shotgun (WGS) entry which is preliminary data.</text>
</comment>
<evidence type="ECO:0000313" key="2">
    <source>
        <dbReference type="EMBL" id="MDT0354085.1"/>
    </source>
</evidence>
<dbReference type="CDD" id="cd07043">
    <property type="entry name" value="STAS_anti-anti-sigma_factors"/>
    <property type="match status" value="1"/>
</dbReference>
<dbReference type="InterPro" id="IPR058548">
    <property type="entry name" value="MlaB-like_STAS"/>
</dbReference>
<dbReference type="Pfam" id="PF13466">
    <property type="entry name" value="STAS_2"/>
    <property type="match status" value="1"/>
</dbReference>
<dbReference type="InterPro" id="IPR036513">
    <property type="entry name" value="STAS_dom_sf"/>
</dbReference>
<dbReference type="EMBL" id="JAVREJ010000082">
    <property type="protein sequence ID" value="MDT0354085.1"/>
    <property type="molecule type" value="Genomic_DNA"/>
</dbReference>
<dbReference type="Pfam" id="PF14417">
    <property type="entry name" value="MEDS"/>
    <property type="match status" value="1"/>
</dbReference>
<protein>
    <submittedName>
        <fullName evidence="2">MEDS domain-containing protein</fullName>
    </submittedName>
</protein>
<dbReference type="SUPFAM" id="SSF52091">
    <property type="entry name" value="SpoIIaa-like"/>
    <property type="match status" value="1"/>
</dbReference>
<dbReference type="Gene3D" id="3.30.750.24">
    <property type="entry name" value="STAS domain"/>
    <property type="match status" value="1"/>
</dbReference>